<sequence length="221" mass="25203">MKPILTVFADSPDGGQGVARDMRVRWALEEVGQDYDVRTVPFAKLKESEHRARHPFGKIPTYEEGELTLFESGAIALHLAESRPGLLPGDAEARERAIVWLFAALNTVEPPIIEREGYLIMEKDKPYFRDRLTLLDDRVRERLAEVSAFLGERDWLEGEFTVGDLMMIEVLIRLKDPTLPGTSLLEEFPTLARYVERGEARPAFKRAFDGQRQVFLESQEA</sequence>
<feature type="domain" description="GST C-terminal" evidence="2">
    <location>
        <begin position="90"/>
        <end position="216"/>
    </location>
</feature>
<dbReference type="KEGG" id="slut:H9L13_04445"/>
<dbReference type="Gene3D" id="1.20.1050.10">
    <property type="match status" value="1"/>
</dbReference>
<dbReference type="Gene3D" id="3.40.30.10">
    <property type="entry name" value="Glutaredoxin"/>
    <property type="match status" value="1"/>
</dbReference>
<proteinExistence type="predicted"/>
<dbReference type="PANTHER" id="PTHR44051">
    <property type="entry name" value="GLUTATHIONE S-TRANSFERASE-RELATED"/>
    <property type="match status" value="1"/>
</dbReference>
<dbReference type="PROSITE" id="PS50405">
    <property type="entry name" value="GST_CTER"/>
    <property type="match status" value="1"/>
</dbReference>
<keyword evidence="3" id="KW-0808">Transferase</keyword>
<dbReference type="SFLD" id="SFLDS00019">
    <property type="entry name" value="Glutathione_Transferase_(cytos"/>
    <property type="match status" value="1"/>
</dbReference>
<dbReference type="GO" id="GO:0016740">
    <property type="term" value="F:transferase activity"/>
    <property type="evidence" value="ECO:0007669"/>
    <property type="project" value="UniProtKB-KW"/>
</dbReference>
<dbReference type="Pfam" id="PF13410">
    <property type="entry name" value="GST_C_2"/>
    <property type="match status" value="1"/>
</dbReference>
<dbReference type="PANTHER" id="PTHR44051:SF8">
    <property type="entry name" value="GLUTATHIONE S-TRANSFERASE GSTA"/>
    <property type="match status" value="1"/>
</dbReference>
<evidence type="ECO:0000259" key="1">
    <source>
        <dbReference type="PROSITE" id="PS50404"/>
    </source>
</evidence>
<protein>
    <submittedName>
        <fullName evidence="3">Glutathione S-transferase family protein</fullName>
    </submittedName>
</protein>
<name>A0A7G9SJW6_9SPHN</name>
<dbReference type="RefSeq" id="WP_187539375.1">
    <property type="nucleotide sequence ID" value="NZ_BAABJT010000001.1"/>
</dbReference>
<dbReference type="CDD" id="cd03046">
    <property type="entry name" value="GST_N_GTT1_like"/>
    <property type="match status" value="1"/>
</dbReference>
<dbReference type="Proteomes" id="UP000515971">
    <property type="component" value="Chromosome"/>
</dbReference>
<dbReference type="InterPro" id="IPR036282">
    <property type="entry name" value="Glutathione-S-Trfase_C_sf"/>
</dbReference>
<dbReference type="FunFam" id="3.40.30.10:FF:000331">
    <property type="entry name" value="Glutathione S-transferase"/>
    <property type="match status" value="1"/>
</dbReference>
<dbReference type="SFLD" id="SFLDG00358">
    <property type="entry name" value="Main_(cytGST)"/>
    <property type="match status" value="1"/>
</dbReference>
<dbReference type="AlphaFoldDB" id="A0A7G9SJW6"/>
<feature type="domain" description="GST N-terminal" evidence="1">
    <location>
        <begin position="8"/>
        <end position="87"/>
    </location>
</feature>
<dbReference type="EMBL" id="CP060718">
    <property type="protein sequence ID" value="QNN68141.1"/>
    <property type="molecule type" value="Genomic_DNA"/>
</dbReference>
<evidence type="ECO:0000259" key="2">
    <source>
        <dbReference type="PROSITE" id="PS50405"/>
    </source>
</evidence>
<accession>A0A7G9SJW6</accession>
<dbReference type="InterPro" id="IPR040079">
    <property type="entry name" value="Glutathione_S-Trfase"/>
</dbReference>
<dbReference type="CDD" id="cd03207">
    <property type="entry name" value="GST_C_8"/>
    <property type="match status" value="1"/>
</dbReference>
<evidence type="ECO:0000313" key="4">
    <source>
        <dbReference type="Proteomes" id="UP000515971"/>
    </source>
</evidence>
<dbReference type="Pfam" id="PF02798">
    <property type="entry name" value="GST_N"/>
    <property type="match status" value="1"/>
</dbReference>
<evidence type="ECO:0000313" key="3">
    <source>
        <dbReference type="EMBL" id="QNN68141.1"/>
    </source>
</evidence>
<dbReference type="InterPro" id="IPR004045">
    <property type="entry name" value="Glutathione_S-Trfase_N"/>
</dbReference>
<reference evidence="3 4" key="1">
    <citation type="submission" date="2020-08" db="EMBL/GenBank/DDBJ databases">
        <title>Genome sequence of Sphingomonas lutea KCTC 23642T.</title>
        <authorList>
            <person name="Hyun D.-W."/>
            <person name="Bae J.-W."/>
        </authorList>
    </citation>
    <scope>NUCLEOTIDE SEQUENCE [LARGE SCALE GENOMIC DNA]</scope>
    <source>
        <strain evidence="3 4">KCTC 23642</strain>
    </source>
</reference>
<gene>
    <name evidence="3" type="ORF">H9L13_04445</name>
</gene>
<dbReference type="PROSITE" id="PS50404">
    <property type="entry name" value="GST_NTER"/>
    <property type="match status" value="1"/>
</dbReference>
<keyword evidence="4" id="KW-1185">Reference proteome</keyword>
<dbReference type="InterPro" id="IPR010987">
    <property type="entry name" value="Glutathione-S-Trfase_C-like"/>
</dbReference>
<organism evidence="3 4">
    <name type="scientific">Sphingomonas lutea</name>
    <dbReference type="NCBI Taxonomy" id="1045317"/>
    <lineage>
        <taxon>Bacteria</taxon>
        <taxon>Pseudomonadati</taxon>
        <taxon>Pseudomonadota</taxon>
        <taxon>Alphaproteobacteria</taxon>
        <taxon>Sphingomonadales</taxon>
        <taxon>Sphingomonadaceae</taxon>
        <taxon>Sphingomonas</taxon>
    </lineage>
</organism>
<dbReference type="SUPFAM" id="SSF47616">
    <property type="entry name" value="GST C-terminal domain-like"/>
    <property type="match status" value="1"/>
</dbReference>
<dbReference type="SUPFAM" id="SSF52833">
    <property type="entry name" value="Thioredoxin-like"/>
    <property type="match status" value="1"/>
</dbReference>
<dbReference type="InterPro" id="IPR036249">
    <property type="entry name" value="Thioredoxin-like_sf"/>
</dbReference>